<evidence type="ECO:0000313" key="2">
    <source>
        <dbReference type="EMBL" id="KAF5565972.1"/>
    </source>
</evidence>
<evidence type="ECO:0000256" key="1">
    <source>
        <dbReference type="SAM" id="MobiDB-lite"/>
    </source>
</evidence>
<name>A0A8H5NGZ8_9HYPO</name>
<dbReference type="AlphaFoldDB" id="A0A8H5NGZ8"/>
<evidence type="ECO:0000313" key="3">
    <source>
        <dbReference type="Proteomes" id="UP000574317"/>
    </source>
</evidence>
<sequence length="262" mass="29503">MKYKLLNAEVHKLQDGSPGNDKEAILKKLLTLEVADVQRLSKVPDFKMILGHLEMMLCAQSENLYQAVYSPAFRCNSTKYLGVTFKVCDKDKLPHEPGFWLNDINNAAMDDAPSDIEASETSETESLQQNDGDSDRFEELEDRWKRFSSTVLHNAVVWGDYTRQPHLAIMSAQAEAYFPDILHLYSHLVPQDFINDDQDVNAGSGEIGDDAESVNVGALESARWTWTWARATMAVTMSLSAWRLSREVIGIDSSLDDSDYES</sequence>
<accession>A0A8H5NGZ8</accession>
<protein>
    <submittedName>
        <fullName evidence="2">Uncharacterized protein</fullName>
    </submittedName>
</protein>
<gene>
    <name evidence="2" type="ORF">FNAPI_1369</name>
</gene>
<reference evidence="2 3" key="1">
    <citation type="submission" date="2020-05" db="EMBL/GenBank/DDBJ databases">
        <title>Identification and distribution of gene clusters putatively required for synthesis of sphingolipid metabolism inhibitors in phylogenetically diverse species of the filamentous fungus Fusarium.</title>
        <authorList>
            <person name="Kim H.-S."/>
            <person name="Busman M."/>
            <person name="Brown D.W."/>
            <person name="Divon H."/>
            <person name="Uhlig S."/>
            <person name="Proctor R.H."/>
        </authorList>
    </citation>
    <scope>NUCLEOTIDE SEQUENCE [LARGE SCALE GENOMIC DNA]</scope>
    <source>
        <strain evidence="2 3">NRRL 25196</strain>
    </source>
</reference>
<organism evidence="2 3">
    <name type="scientific">Fusarium napiforme</name>
    <dbReference type="NCBI Taxonomy" id="42672"/>
    <lineage>
        <taxon>Eukaryota</taxon>
        <taxon>Fungi</taxon>
        <taxon>Dikarya</taxon>
        <taxon>Ascomycota</taxon>
        <taxon>Pezizomycotina</taxon>
        <taxon>Sordariomycetes</taxon>
        <taxon>Hypocreomycetidae</taxon>
        <taxon>Hypocreales</taxon>
        <taxon>Nectriaceae</taxon>
        <taxon>Fusarium</taxon>
        <taxon>Fusarium fujikuroi species complex</taxon>
    </lineage>
</organism>
<dbReference type="Proteomes" id="UP000574317">
    <property type="component" value="Unassembled WGS sequence"/>
</dbReference>
<dbReference type="EMBL" id="JAAOAO010000050">
    <property type="protein sequence ID" value="KAF5565972.1"/>
    <property type="molecule type" value="Genomic_DNA"/>
</dbReference>
<comment type="caution">
    <text evidence="2">The sequence shown here is derived from an EMBL/GenBank/DDBJ whole genome shotgun (WGS) entry which is preliminary data.</text>
</comment>
<keyword evidence="3" id="KW-1185">Reference proteome</keyword>
<feature type="region of interest" description="Disordered" evidence="1">
    <location>
        <begin position="114"/>
        <end position="135"/>
    </location>
</feature>
<proteinExistence type="predicted"/>
<feature type="compositionally biased region" description="Acidic residues" evidence="1">
    <location>
        <begin position="114"/>
        <end position="123"/>
    </location>
</feature>